<feature type="binding site" evidence="16">
    <location>
        <begin position="48"/>
        <end position="51"/>
    </location>
    <ligand>
        <name>substrate</name>
    </ligand>
</feature>
<keyword evidence="18" id="KW-0479">Metal-binding</keyword>
<dbReference type="GO" id="GO:0005524">
    <property type="term" value="F:ATP binding"/>
    <property type="evidence" value="ECO:0007669"/>
    <property type="project" value="UniProtKB-KW"/>
</dbReference>
<feature type="binding site" evidence="18">
    <location>
        <position position="77"/>
    </location>
    <ligand>
        <name>a divalent metal cation</name>
        <dbReference type="ChEBI" id="CHEBI:60240"/>
    </ligand>
</feature>
<evidence type="ECO:0000256" key="4">
    <source>
        <dbReference type="ARBA" id="ARBA00022516"/>
    </source>
</evidence>
<evidence type="ECO:0000256" key="14">
    <source>
        <dbReference type="ARBA" id="ARBA00023264"/>
    </source>
</evidence>
<evidence type="ECO:0000256" key="2">
    <source>
        <dbReference type="ARBA" id="ARBA00005967"/>
    </source>
</evidence>
<dbReference type="Pfam" id="PF01219">
    <property type="entry name" value="DAGK_prokar"/>
    <property type="match status" value="1"/>
</dbReference>
<evidence type="ECO:0000256" key="3">
    <source>
        <dbReference type="ARBA" id="ARBA00022475"/>
    </source>
</evidence>
<keyword evidence="7 17" id="KW-0547">Nucleotide-binding</keyword>
<feature type="binding site" evidence="17">
    <location>
        <begin position="95"/>
        <end position="96"/>
    </location>
    <ligand>
        <name>ATP</name>
        <dbReference type="ChEBI" id="CHEBI:30616"/>
    </ligand>
</feature>
<feature type="binding site" evidence="17">
    <location>
        <position position="77"/>
    </location>
    <ligand>
        <name>ATP</name>
        <dbReference type="ChEBI" id="CHEBI:30616"/>
    </ligand>
</feature>
<dbReference type="Proteomes" id="UP000320048">
    <property type="component" value="Unassembled WGS sequence"/>
</dbReference>
<keyword evidence="4" id="KW-0444">Lipid biosynthesis</keyword>
<evidence type="ECO:0000256" key="13">
    <source>
        <dbReference type="ARBA" id="ARBA00023209"/>
    </source>
</evidence>
<dbReference type="PANTHER" id="PTHR34299">
    <property type="entry name" value="DIACYLGLYCEROL KINASE"/>
    <property type="match status" value="1"/>
</dbReference>
<keyword evidence="5" id="KW-0808">Transferase</keyword>
<accession>A0A537JM59</accession>
<sequence length="156" mass="16039">MTPGPPPFRSFPVAVACALRGLRHAARTQRHFRAQLVIAACALLFAAWARVPPVELAVLTVTAAVVLGAELLNTAVETLTDLIHPDYSPAAAAVKDVAAGAALGAAVLALAVGLLVLLPRMIRSPTIAPGVPVGLAVLCLVLLVIGATRRRAPSRP</sequence>
<dbReference type="InterPro" id="IPR000829">
    <property type="entry name" value="DAGK"/>
</dbReference>
<feature type="transmembrane region" description="Helical" evidence="19">
    <location>
        <begin position="32"/>
        <end position="50"/>
    </location>
</feature>
<dbReference type="InterPro" id="IPR036945">
    <property type="entry name" value="DAGK_sf"/>
</dbReference>
<comment type="similarity">
    <text evidence="2">Belongs to the bacterial diacylglycerol kinase family.</text>
</comment>
<feature type="transmembrane region" description="Helical" evidence="19">
    <location>
        <begin position="130"/>
        <end position="148"/>
    </location>
</feature>
<evidence type="ECO:0000256" key="12">
    <source>
        <dbReference type="ARBA" id="ARBA00023136"/>
    </source>
</evidence>
<keyword evidence="8 20" id="KW-0418">Kinase</keyword>
<evidence type="ECO:0000256" key="15">
    <source>
        <dbReference type="PIRSR" id="PIRSR600829-1"/>
    </source>
</evidence>
<evidence type="ECO:0000256" key="7">
    <source>
        <dbReference type="ARBA" id="ARBA00022741"/>
    </source>
</evidence>
<feature type="binding site" evidence="16">
    <location>
        <position position="70"/>
    </location>
    <ligand>
        <name>substrate</name>
    </ligand>
</feature>
<keyword evidence="11" id="KW-0443">Lipid metabolism</keyword>
<evidence type="ECO:0000256" key="16">
    <source>
        <dbReference type="PIRSR" id="PIRSR600829-2"/>
    </source>
</evidence>
<keyword evidence="3" id="KW-1003">Cell membrane</keyword>
<proteinExistence type="inferred from homology"/>
<keyword evidence="14" id="KW-1208">Phospholipid metabolism</keyword>
<dbReference type="PANTHER" id="PTHR34299:SF1">
    <property type="entry name" value="DIACYLGLYCEROL KINASE"/>
    <property type="match status" value="1"/>
</dbReference>
<keyword evidence="6 19" id="KW-0812">Transmembrane</keyword>
<keyword evidence="12 19" id="KW-0472">Membrane</keyword>
<dbReference type="GO" id="GO:0016301">
    <property type="term" value="F:kinase activity"/>
    <property type="evidence" value="ECO:0007669"/>
    <property type="project" value="UniProtKB-KW"/>
</dbReference>
<organism evidence="20 21">
    <name type="scientific">Candidatus Segetimicrobium genomatis</name>
    <dbReference type="NCBI Taxonomy" id="2569760"/>
    <lineage>
        <taxon>Bacteria</taxon>
        <taxon>Bacillati</taxon>
        <taxon>Candidatus Sysuimicrobiota</taxon>
        <taxon>Candidatus Sysuimicrobiia</taxon>
        <taxon>Candidatus Sysuimicrobiales</taxon>
        <taxon>Candidatus Segetimicrobiaceae</taxon>
        <taxon>Candidatus Segetimicrobium</taxon>
    </lineage>
</organism>
<gene>
    <name evidence="20" type="ORF">E6H04_00925</name>
</gene>
<evidence type="ECO:0000256" key="10">
    <source>
        <dbReference type="ARBA" id="ARBA00022989"/>
    </source>
</evidence>
<evidence type="ECO:0000256" key="8">
    <source>
        <dbReference type="ARBA" id="ARBA00022777"/>
    </source>
</evidence>
<evidence type="ECO:0000256" key="6">
    <source>
        <dbReference type="ARBA" id="ARBA00022692"/>
    </source>
</evidence>
<dbReference type="GO" id="GO:0046872">
    <property type="term" value="F:metal ion binding"/>
    <property type="evidence" value="ECO:0007669"/>
    <property type="project" value="UniProtKB-KW"/>
</dbReference>
<keyword evidence="18" id="KW-0460">Magnesium</keyword>
<comment type="caution">
    <text evidence="20">The sequence shown here is derived from an EMBL/GenBank/DDBJ whole genome shotgun (WGS) entry which is preliminary data.</text>
</comment>
<comment type="cofactor">
    <cofactor evidence="18">
        <name>Mg(2+)</name>
        <dbReference type="ChEBI" id="CHEBI:18420"/>
    </cofactor>
    <text evidence="18">Mn(2+), Zn(2+), Cd(2+) and Co(2+) support activity to lesser extents.</text>
</comment>
<feature type="active site" description="Proton acceptor" evidence="15">
    <location>
        <position position="70"/>
    </location>
</feature>
<dbReference type="AlphaFoldDB" id="A0A537JM59"/>
<dbReference type="EMBL" id="VBAO01000023">
    <property type="protein sequence ID" value="TMI84625.1"/>
    <property type="molecule type" value="Genomic_DNA"/>
</dbReference>
<evidence type="ECO:0000256" key="9">
    <source>
        <dbReference type="ARBA" id="ARBA00022840"/>
    </source>
</evidence>
<evidence type="ECO:0000256" key="18">
    <source>
        <dbReference type="PIRSR" id="PIRSR600829-4"/>
    </source>
</evidence>
<comment type="subcellular location">
    <subcellularLocation>
        <location evidence="1">Cell membrane</location>
        <topology evidence="1">Multi-pass membrane protein</topology>
    </subcellularLocation>
</comment>
<evidence type="ECO:0000256" key="5">
    <source>
        <dbReference type="ARBA" id="ARBA00022679"/>
    </source>
</evidence>
<evidence type="ECO:0000313" key="20">
    <source>
        <dbReference type="EMBL" id="TMI84625.1"/>
    </source>
</evidence>
<evidence type="ECO:0000313" key="21">
    <source>
        <dbReference type="Proteomes" id="UP000320048"/>
    </source>
</evidence>
<dbReference type="GO" id="GO:0008654">
    <property type="term" value="P:phospholipid biosynthetic process"/>
    <property type="evidence" value="ECO:0007669"/>
    <property type="project" value="UniProtKB-KW"/>
</dbReference>
<protein>
    <submittedName>
        <fullName evidence="20">Diacylglycerol kinase family protein</fullName>
    </submittedName>
</protein>
<dbReference type="CDD" id="cd14263">
    <property type="entry name" value="DAGK_IM_like"/>
    <property type="match status" value="1"/>
</dbReference>
<keyword evidence="10 19" id="KW-1133">Transmembrane helix</keyword>
<feature type="transmembrane region" description="Helical" evidence="19">
    <location>
        <begin position="56"/>
        <end position="76"/>
    </location>
</feature>
<keyword evidence="9 17" id="KW-0067">ATP-binding</keyword>
<evidence type="ECO:0000256" key="1">
    <source>
        <dbReference type="ARBA" id="ARBA00004651"/>
    </source>
</evidence>
<evidence type="ECO:0000256" key="17">
    <source>
        <dbReference type="PIRSR" id="PIRSR600829-3"/>
    </source>
</evidence>
<feature type="transmembrane region" description="Helical" evidence="19">
    <location>
        <begin position="97"/>
        <end position="118"/>
    </location>
</feature>
<keyword evidence="13" id="KW-0594">Phospholipid biosynthesis</keyword>
<dbReference type="Gene3D" id="1.10.287.3610">
    <property type="match status" value="1"/>
</dbReference>
<reference evidence="20 21" key="1">
    <citation type="journal article" date="2019" name="Nat. Microbiol.">
        <title>Mediterranean grassland soil C-N compound turnover is dependent on rainfall and depth, and is mediated by genomically divergent microorganisms.</title>
        <authorList>
            <person name="Diamond S."/>
            <person name="Andeer P.F."/>
            <person name="Li Z."/>
            <person name="Crits-Christoph A."/>
            <person name="Burstein D."/>
            <person name="Anantharaman K."/>
            <person name="Lane K.R."/>
            <person name="Thomas B.C."/>
            <person name="Pan C."/>
            <person name="Northen T.R."/>
            <person name="Banfield J.F."/>
        </authorList>
    </citation>
    <scope>NUCLEOTIDE SEQUENCE [LARGE SCALE GENOMIC DNA]</scope>
    <source>
        <strain evidence="20">NP_7</strain>
    </source>
</reference>
<evidence type="ECO:0000256" key="11">
    <source>
        <dbReference type="ARBA" id="ARBA00023098"/>
    </source>
</evidence>
<dbReference type="GO" id="GO:0005886">
    <property type="term" value="C:plasma membrane"/>
    <property type="evidence" value="ECO:0007669"/>
    <property type="project" value="UniProtKB-SubCell"/>
</dbReference>
<name>A0A537JM59_9BACT</name>
<evidence type="ECO:0000256" key="19">
    <source>
        <dbReference type="SAM" id="Phobius"/>
    </source>
</evidence>